<name>A0ACC0B6W2_CATRO</name>
<accession>A0ACC0B6W2</accession>
<evidence type="ECO:0000313" key="1">
    <source>
        <dbReference type="EMBL" id="KAI5668273.1"/>
    </source>
</evidence>
<reference evidence="2" key="1">
    <citation type="journal article" date="2023" name="Nat. Plants">
        <title>Single-cell RNA sequencing provides a high-resolution roadmap for understanding the multicellular compartmentation of specialized metabolism.</title>
        <authorList>
            <person name="Sun S."/>
            <person name="Shen X."/>
            <person name="Li Y."/>
            <person name="Li Y."/>
            <person name="Wang S."/>
            <person name="Li R."/>
            <person name="Zhang H."/>
            <person name="Shen G."/>
            <person name="Guo B."/>
            <person name="Wei J."/>
            <person name="Xu J."/>
            <person name="St-Pierre B."/>
            <person name="Chen S."/>
            <person name="Sun C."/>
        </authorList>
    </citation>
    <scope>NUCLEOTIDE SEQUENCE [LARGE SCALE GENOMIC DNA]</scope>
</reference>
<protein>
    <submittedName>
        <fullName evidence="1">Uncharacterized protein</fullName>
    </submittedName>
</protein>
<sequence length="427" mass="50344">MEERFNKRKGDYEGFHDSYNYGGYNYKRSSQTLGTTSRPLSYNNLRLPILWGTFGPYDNEVWEQKVESLFHSYVMSMRAQPIKTWSLMKKSLRNRFGVRNHKGQTQGQQRLNSWNHQLLKKFQRILKIQAMIKVESLPTRVEDKGRSMKKELGTILEELPITLSLNPSFMCSEVSFVRLKLFLESYLSPVSIIGDLCAISFGDGLFLVMCYVSKCLSSHTSLDDPLMSSSVKFYPFCYGSGMLDNTSLVGPKIIGFEIDCAIFYILHDECLGKFIENVDHAFPFLDAFMKNLDEVIPLNQHLHFLNDQFEFSYSMHKLSSVVNSLNLLFENTFGFKFYHFHFKQFLLKHFGIMIEVGFEQVFKDFFVRHLYYHKPFKEWFLKNNISLILFWKNYCALILKHEFEATLFNHLLFKEFFDKMVFKEESR</sequence>
<comment type="caution">
    <text evidence="1">The sequence shown here is derived from an EMBL/GenBank/DDBJ whole genome shotgun (WGS) entry which is preliminary data.</text>
</comment>
<dbReference type="Proteomes" id="UP001060085">
    <property type="component" value="Linkage Group LG04"/>
</dbReference>
<dbReference type="EMBL" id="CM044704">
    <property type="protein sequence ID" value="KAI5668273.1"/>
    <property type="molecule type" value="Genomic_DNA"/>
</dbReference>
<proteinExistence type="predicted"/>
<keyword evidence="2" id="KW-1185">Reference proteome</keyword>
<evidence type="ECO:0000313" key="2">
    <source>
        <dbReference type="Proteomes" id="UP001060085"/>
    </source>
</evidence>
<gene>
    <name evidence="1" type="ORF">M9H77_18126</name>
</gene>
<organism evidence="1 2">
    <name type="scientific">Catharanthus roseus</name>
    <name type="common">Madagascar periwinkle</name>
    <name type="synonym">Vinca rosea</name>
    <dbReference type="NCBI Taxonomy" id="4058"/>
    <lineage>
        <taxon>Eukaryota</taxon>
        <taxon>Viridiplantae</taxon>
        <taxon>Streptophyta</taxon>
        <taxon>Embryophyta</taxon>
        <taxon>Tracheophyta</taxon>
        <taxon>Spermatophyta</taxon>
        <taxon>Magnoliopsida</taxon>
        <taxon>eudicotyledons</taxon>
        <taxon>Gunneridae</taxon>
        <taxon>Pentapetalae</taxon>
        <taxon>asterids</taxon>
        <taxon>lamiids</taxon>
        <taxon>Gentianales</taxon>
        <taxon>Apocynaceae</taxon>
        <taxon>Rauvolfioideae</taxon>
        <taxon>Vinceae</taxon>
        <taxon>Catharanthinae</taxon>
        <taxon>Catharanthus</taxon>
    </lineage>
</organism>